<evidence type="ECO:0000256" key="1">
    <source>
        <dbReference type="ARBA" id="ARBA00001946"/>
    </source>
</evidence>
<comment type="domain">
    <text evidence="12">Has 2 endonuclease domains. The discontinuous RuvC-like domain cleaves the target DNA noncomplementary to crRNA while the HNH nuclease domain cleaves the target DNA complementary to crRNA.</text>
</comment>
<keyword evidence="10" id="KW-0464">Manganese</keyword>
<feature type="active site" description="Proton acceptor for HNH nuclease domain" evidence="12">
    <location>
        <position position="759"/>
    </location>
</feature>
<evidence type="ECO:0000256" key="2">
    <source>
        <dbReference type="ARBA" id="ARBA00022722"/>
    </source>
</evidence>
<evidence type="ECO:0000259" key="13">
    <source>
        <dbReference type="PROSITE" id="PS51749"/>
    </source>
</evidence>
<name>A0A941IWS7_9BACT</name>
<dbReference type="RefSeq" id="WP_212189375.1">
    <property type="nucleotide sequence ID" value="NZ_JAGTAR010000009.1"/>
</dbReference>
<keyword evidence="6" id="KW-0460">Magnesium</keyword>
<keyword evidence="2 12" id="KW-0540">Nuclease</keyword>
<keyword evidence="4 12" id="KW-0255">Endonuclease</keyword>
<evidence type="ECO:0000256" key="5">
    <source>
        <dbReference type="ARBA" id="ARBA00022801"/>
    </source>
</evidence>
<gene>
    <name evidence="12 14" type="primary">cas9</name>
    <name evidence="14" type="ORF">KDU71_07860</name>
</gene>
<dbReference type="GO" id="GO:0003723">
    <property type="term" value="F:RNA binding"/>
    <property type="evidence" value="ECO:0007669"/>
    <property type="project" value="UniProtKB-UniRule"/>
</dbReference>
<dbReference type="Pfam" id="PF18541">
    <property type="entry name" value="RuvC_III"/>
    <property type="match status" value="1"/>
</dbReference>
<dbReference type="PROSITE" id="PS51749">
    <property type="entry name" value="HNH_CAS9"/>
    <property type="match status" value="1"/>
</dbReference>
<keyword evidence="15" id="KW-1185">Reference proteome</keyword>
<evidence type="ECO:0000256" key="8">
    <source>
        <dbReference type="ARBA" id="ARBA00023118"/>
    </source>
</evidence>
<keyword evidence="5 12" id="KW-0378">Hydrolase</keyword>
<dbReference type="GO" id="GO:0003677">
    <property type="term" value="F:DNA binding"/>
    <property type="evidence" value="ECO:0007669"/>
    <property type="project" value="UniProtKB-UniRule"/>
</dbReference>
<evidence type="ECO:0000256" key="12">
    <source>
        <dbReference type="HAMAP-Rule" id="MF_01480"/>
    </source>
</evidence>
<dbReference type="InterPro" id="IPR028629">
    <property type="entry name" value="Cas9"/>
</dbReference>
<protein>
    <recommendedName>
        <fullName evidence="12">CRISPR-associated endonuclease Cas9</fullName>
        <ecNumber evidence="12">3.1.-.-</ecNumber>
    </recommendedName>
</protein>
<comment type="function">
    <text evidence="12">CRISPR (clustered regularly interspaced short palindromic repeat) is an adaptive immune system that provides protection against mobile genetic elements (viruses, transposable elements and conjugative plasmids). CRISPR clusters contain spacers, sequences complementary to antecedent mobile elements, and target invading nucleic acids. CRISPR clusters are transcribed and processed into CRISPR RNA (crRNA). In type II CRISPR systems correct processing of pre-crRNA requires a trans-encoded small RNA (tracrRNA), endogenous ribonuclease 3 (rnc) and this protein. The tracrRNA serves as a guide for ribonuclease 3-aided processing of pre-crRNA. Subsequently Cas9/crRNA/tracrRNA endonucleolytically cleaves linear or circular dsDNA target complementary to the spacer; Cas9 is inactive in the absence of the 2 guide RNAs (gRNA). Cas9 recognizes the protospacer adjacent motif (PAM) in the CRISPR repeat sequences to help distinguish self versus nonself, as targets within the bacterial CRISPR locus do not have PAMs. PAM recognition is also required for catalytic activity.</text>
</comment>
<keyword evidence="8 12" id="KW-0051">Antiviral defense</keyword>
<dbReference type="GO" id="GO:0043571">
    <property type="term" value="P:maintenance of CRISPR repeat elements"/>
    <property type="evidence" value="ECO:0007669"/>
    <property type="project" value="UniProtKB-UniRule"/>
</dbReference>
<accession>A0A941IWS7</accession>
<dbReference type="EMBL" id="JAGTAR010000009">
    <property type="protein sequence ID" value="MBR8535470.1"/>
    <property type="molecule type" value="Genomic_DNA"/>
</dbReference>
<dbReference type="Pfam" id="PF13395">
    <property type="entry name" value="HNH_4"/>
    <property type="match status" value="1"/>
</dbReference>
<feature type="active site" description="For RuvC-like nuclease domain" evidence="12">
    <location>
        <position position="8"/>
    </location>
</feature>
<comment type="subunit">
    <text evidence="11 12">Monomer. Binds crRNA and tracrRNA.</text>
</comment>
<feature type="domain" description="HNH Cas9-type" evidence="13">
    <location>
        <begin position="680"/>
        <end position="843"/>
    </location>
</feature>
<evidence type="ECO:0000256" key="10">
    <source>
        <dbReference type="ARBA" id="ARBA00023211"/>
    </source>
</evidence>
<sequence length="1357" mass="158347">MSKILGLDLGTNSIGWAVVETEDNITFQPVDKGVRIFQEGVKIEKGVESSKAAERTGYRSARRIKYRRKLRKINTLKLLSEFNYCPKLTTEELDAWRYKKIYPSNMAFRHWWMTDNDTDVDTRKAQTKNPYYYRHQAATQKLDLTQEENRHALGRAFYHMAQRRGFLSNRLETTKENENGAVITGINEINEVKGNKTLGQYFYELYTKGAKIRDHYTHREAHYLDEFIHICNLQQLPDDEVTALKNAIFYQRPLKSQKGLIGKCPFETNKPRCAVSHPLFEEYRMLCFLNNIKIKTPADEKLRPLNESEREKISHLFYRKSKEHFDFEDIAKQLAPKKQYKYYKSKDKNPEDWLFNYSMKTTVSGCPVSARFQSFFGDNWQNLSIEHTRATDNQTSNIDINDVWHVLMTFDSDEKLIEFATNKLHLNEEQTREFIKIHLKQDFASLSLKAIKKVLPYLRQGLIYSHAIFLANMEEVIPTEIWANAENKAIIRHTINDIIKTQNEEKQITDIVNGIIKLNHEEDATWSKEAANIYKTSMLNRIKAYYGINRFNTFTDDKQQRIEAKAFDLLEKQMQLNMGRGKFAQVQRIDDRIIQFLKDNFGSVNADKLYHPSALETYKPAIKGDDGKYYLGSPITSSVRNPMAMRALHQLRKVINELIKNDTIDSNTTIHIEMARDLMNANERKALQSWQRKRENDRKRYIAEIKEHFSNNGISTEPTEGEVLKYQLWEEQKHVCIYTGQSIGLNDFLGANPKYDIEHTIPQSLSFDNSQVNLTLCDNQFNRAVKRNKIPTELPNHEVFIERIEHWKDEYEALDKKIQKEVKNARGAGTKESKDNAIRRRHEFSLERDYWREKYQRFTMRDVPSGFKNSQLVDIGIITKYSRLYLQTLFGKVFTVKGTTVADFRKTWGLQDIYEKKARVNHVHHCIDAITIACMTKANYDKLAKFYHDWEGLREDGHTHKPHFDKPWPTFTEDVKQIEDELFVSHYTPDNLAKKNKKQLRKRGVIQRDAKGYPIIQTGDSVRGSLHKDTFYGAIKQKIENKKGETEEVTRFVVRKKVADLTDADLKNVVDDKVRHILTEARKAEKPLLKEIEKLRKQYQKAEEHEEPTIKSEIAALEQQCKELYAMPNKNGAPIPINKVRLLQPSVTNPLEIKAQRDKSTKAARPHKEKYYAANDGNYLMAIYEGLDAKGKTKRDFELINNLTAARYYKQSVKAELRPQGITMNEGLIPKTKPNGKLELKHKANIKTGTMVILWENTPDEVWDLDNEQIKRRLYKVAGLSNQRIKRPSGKIDEYATIVLRFHQEASPASELKTIDGEYKRDEKYKGQRKLNHNQFNALIENIDFTISPLGKIEAIN</sequence>
<dbReference type="NCBIfam" id="TIGR01865">
    <property type="entry name" value="cas_Csn1"/>
    <property type="match status" value="2"/>
</dbReference>
<evidence type="ECO:0000256" key="9">
    <source>
        <dbReference type="ARBA" id="ARBA00023125"/>
    </source>
</evidence>
<evidence type="ECO:0000256" key="11">
    <source>
        <dbReference type="ARBA" id="ARBA00046380"/>
    </source>
</evidence>
<evidence type="ECO:0000256" key="7">
    <source>
        <dbReference type="ARBA" id="ARBA00022884"/>
    </source>
</evidence>
<comment type="similarity">
    <text evidence="12">Belongs to the CRISPR-associated Cas9 family.</text>
</comment>
<evidence type="ECO:0000313" key="14">
    <source>
        <dbReference type="EMBL" id="MBR8535470.1"/>
    </source>
</evidence>
<reference evidence="14" key="1">
    <citation type="journal article" date="2018" name="Int. J. Syst. Evol. Microbiol.">
        <title>Carboxylicivirga sediminis sp. nov., isolated from coastal sediment.</title>
        <authorList>
            <person name="Wang F.Q."/>
            <person name="Ren L.H."/>
            <person name="Zou R.J."/>
            <person name="Sun Y.Z."/>
            <person name="Liu X.J."/>
            <person name="Jiang F."/>
            <person name="Liu L.J."/>
        </authorList>
    </citation>
    <scope>NUCLEOTIDE SEQUENCE</scope>
    <source>
        <strain evidence="14">JR1</strain>
    </source>
</reference>
<dbReference type="InterPro" id="IPR041383">
    <property type="entry name" value="RuvC_III"/>
</dbReference>
<dbReference type="InterPro" id="IPR033114">
    <property type="entry name" value="HNH_CAS9"/>
</dbReference>
<dbReference type="Proteomes" id="UP000679220">
    <property type="component" value="Unassembled WGS sequence"/>
</dbReference>
<dbReference type="HAMAP" id="MF_01480">
    <property type="entry name" value="Cas9"/>
    <property type="match status" value="1"/>
</dbReference>
<dbReference type="GO" id="GO:0046872">
    <property type="term" value="F:metal ion binding"/>
    <property type="evidence" value="ECO:0007669"/>
    <property type="project" value="UniProtKB-UniRule"/>
</dbReference>
<proteinExistence type="inferred from homology"/>
<evidence type="ECO:0000256" key="4">
    <source>
        <dbReference type="ARBA" id="ARBA00022759"/>
    </source>
</evidence>
<dbReference type="EC" id="3.1.-.-" evidence="12"/>
<dbReference type="InterPro" id="IPR003615">
    <property type="entry name" value="HNH_nuc"/>
</dbReference>
<keyword evidence="3" id="KW-0479">Metal-binding</keyword>
<reference evidence="14" key="2">
    <citation type="submission" date="2021-04" db="EMBL/GenBank/DDBJ databases">
        <authorList>
            <person name="Zhang T."/>
            <person name="Zhang Y."/>
            <person name="Lu D."/>
            <person name="Zuo D."/>
            <person name="Du Z."/>
        </authorList>
    </citation>
    <scope>NUCLEOTIDE SEQUENCE</scope>
    <source>
        <strain evidence="14">JR1</strain>
    </source>
</reference>
<comment type="cofactor">
    <cofactor evidence="1">
        <name>Mg(2+)</name>
        <dbReference type="ChEBI" id="CHEBI:18420"/>
    </cofactor>
</comment>
<dbReference type="GO" id="GO:0051607">
    <property type="term" value="P:defense response to virus"/>
    <property type="evidence" value="ECO:0007669"/>
    <property type="project" value="UniProtKB-UniRule"/>
</dbReference>
<dbReference type="GO" id="GO:0016787">
    <property type="term" value="F:hydrolase activity"/>
    <property type="evidence" value="ECO:0007669"/>
    <property type="project" value="UniProtKB-KW"/>
</dbReference>
<evidence type="ECO:0000256" key="6">
    <source>
        <dbReference type="ARBA" id="ARBA00022842"/>
    </source>
</evidence>
<comment type="caution">
    <text evidence="14">The sequence shown here is derived from an EMBL/GenBank/DDBJ whole genome shotgun (WGS) entry which is preliminary data.</text>
</comment>
<organism evidence="14 15">
    <name type="scientific">Carboxylicivirga sediminis</name>
    <dbReference type="NCBI Taxonomy" id="2006564"/>
    <lineage>
        <taxon>Bacteria</taxon>
        <taxon>Pseudomonadati</taxon>
        <taxon>Bacteroidota</taxon>
        <taxon>Bacteroidia</taxon>
        <taxon>Marinilabiliales</taxon>
        <taxon>Marinilabiliaceae</taxon>
        <taxon>Carboxylicivirga</taxon>
    </lineage>
</organism>
<dbReference type="InterPro" id="IPR040619">
    <property type="entry name" value="Cas9_alpha-helical_lobe"/>
</dbReference>
<dbReference type="GO" id="GO:0004519">
    <property type="term" value="F:endonuclease activity"/>
    <property type="evidence" value="ECO:0007669"/>
    <property type="project" value="UniProtKB-UniRule"/>
</dbReference>
<evidence type="ECO:0000313" key="15">
    <source>
        <dbReference type="Proteomes" id="UP000679220"/>
    </source>
</evidence>
<keyword evidence="9 12" id="KW-0238">DNA-binding</keyword>
<evidence type="ECO:0000256" key="3">
    <source>
        <dbReference type="ARBA" id="ARBA00022723"/>
    </source>
</evidence>
<dbReference type="Gene3D" id="3.30.420.10">
    <property type="entry name" value="Ribonuclease H-like superfamily/Ribonuclease H"/>
    <property type="match status" value="3"/>
</dbReference>
<comment type="caution">
    <text evidence="12">Lacks conserved residue(s) required for the propagation of feature annotation.</text>
</comment>
<dbReference type="Pfam" id="PF18470">
    <property type="entry name" value="Cas9_a"/>
    <property type="match status" value="1"/>
</dbReference>
<keyword evidence="7 12" id="KW-0694">RNA-binding</keyword>
<dbReference type="InterPro" id="IPR036397">
    <property type="entry name" value="RNaseH_sf"/>
</dbReference>